<dbReference type="Pfam" id="PF13557">
    <property type="entry name" value="Phenol_MetA_deg"/>
    <property type="match status" value="1"/>
</dbReference>
<name>A0A3B1CTF6_9ZZZZ</name>
<protein>
    <recommendedName>
        <fullName evidence="2">Transporter</fullName>
    </recommendedName>
</protein>
<dbReference type="AlphaFoldDB" id="A0A3B1CTF6"/>
<gene>
    <name evidence="1" type="ORF">MNBD_NITROSPIRAE01-1989</name>
</gene>
<proteinExistence type="predicted"/>
<dbReference type="InterPro" id="IPR025737">
    <property type="entry name" value="FApF"/>
</dbReference>
<accession>A0A3B1CTF6</accession>
<sequence length="279" mass="30603">MRWIRYGDEGLTALWPIRSMSLMKNYLIPVLLLLIGFFTPPRVFAERPFQATETAIPTERGTYRVETGLLLDRSSANEKKSQVGLNLRYGLIQNLEFDLEIPYLFAESNGQKKNKQGDILLNTKIRFIKGRAANPLSIAGQMIIKFPTAGESKTLGTSGVVDVGFLSIASKEFAPVTAHINFGYFFIGNPAGLDLSDQLRYALALEFSLDNASPMKLIGELYGRADTGNAPDAADVVVIAGGFSLKANQTLSLDSSVGYGLNSKSPDYLINIGLTYRFD</sequence>
<reference evidence="1" key="1">
    <citation type="submission" date="2018-06" db="EMBL/GenBank/DDBJ databases">
        <authorList>
            <person name="Zhirakovskaya E."/>
        </authorList>
    </citation>
    <scope>NUCLEOTIDE SEQUENCE</scope>
</reference>
<evidence type="ECO:0000313" key="1">
    <source>
        <dbReference type="EMBL" id="VAX31662.1"/>
    </source>
</evidence>
<dbReference type="EMBL" id="UOGF01000077">
    <property type="protein sequence ID" value="VAX31662.1"/>
    <property type="molecule type" value="Genomic_DNA"/>
</dbReference>
<organism evidence="1">
    <name type="scientific">hydrothermal vent metagenome</name>
    <dbReference type="NCBI Taxonomy" id="652676"/>
    <lineage>
        <taxon>unclassified sequences</taxon>
        <taxon>metagenomes</taxon>
        <taxon>ecological metagenomes</taxon>
    </lineage>
</organism>
<evidence type="ECO:0008006" key="2">
    <source>
        <dbReference type="Google" id="ProtNLM"/>
    </source>
</evidence>